<gene>
    <name evidence="2" type="ORF">HJG44_04910</name>
</gene>
<name>A0A849I302_9HYPH</name>
<organism evidence="2 3">
    <name type="scientific">Enterovirga aerilata</name>
    <dbReference type="NCBI Taxonomy" id="2730920"/>
    <lineage>
        <taxon>Bacteria</taxon>
        <taxon>Pseudomonadati</taxon>
        <taxon>Pseudomonadota</taxon>
        <taxon>Alphaproteobacteria</taxon>
        <taxon>Hyphomicrobiales</taxon>
        <taxon>Methylobacteriaceae</taxon>
        <taxon>Enterovirga</taxon>
    </lineage>
</organism>
<sequence length="73" mass="8238">MPGPKTHEHQIRQFEAGLESQDWREGAPMPPPQRDSGSIDHPVAQESSHNKHNHPGQEGHKPQKHTPAQEKQI</sequence>
<proteinExistence type="predicted"/>
<feature type="compositionally biased region" description="Basic and acidic residues" evidence="1">
    <location>
        <begin position="1"/>
        <end position="12"/>
    </location>
</feature>
<feature type="region of interest" description="Disordered" evidence="1">
    <location>
        <begin position="1"/>
        <end position="73"/>
    </location>
</feature>
<reference evidence="2 3" key="1">
    <citation type="submission" date="2020-04" db="EMBL/GenBank/DDBJ databases">
        <title>Enterovirga sp. isolate from soil.</title>
        <authorList>
            <person name="Chea S."/>
            <person name="Kim D.-U."/>
        </authorList>
    </citation>
    <scope>NUCLEOTIDE SEQUENCE [LARGE SCALE GENOMIC DNA]</scope>
    <source>
        <strain evidence="2 3">DB1703</strain>
    </source>
</reference>
<comment type="caution">
    <text evidence="2">The sequence shown here is derived from an EMBL/GenBank/DDBJ whole genome shotgun (WGS) entry which is preliminary data.</text>
</comment>
<keyword evidence="3" id="KW-1185">Reference proteome</keyword>
<evidence type="ECO:0000313" key="3">
    <source>
        <dbReference type="Proteomes" id="UP000564885"/>
    </source>
</evidence>
<evidence type="ECO:0000313" key="2">
    <source>
        <dbReference type="EMBL" id="NNM71738.1"/>
    </source>
</evidence>
<dbReference type="AlphaFoldDB" id="A0A849I302"/>
<protein>
    <submittedName>
        <fullName evidence="2">Uncharacterized protein</fullName>
    </submittedName>
</protein>
<dbReference type="RefSeq" id="WP_171217162.1">
    <property type="nucleotide sequence ID" value="NZ_JABEPP010000001.1"/>
</dbReference>
<accession>A0A849I302</accession>
<dbReference type="EMBL" id="JABEPP010000001">
    <property type="protein sequence ID" value="NNM71738.1"/>
    <property type="molecule type" value="Genomic_DNA"/>
</dbReference>
<dbReference type="Proteomes" id="UP000564885">
    <property type="component" value="Unassembled WGS sequence"/>
</dbReference>
<evidence type="ECO:0000256" key="1">
    <source>
        <dbReference type="SAM" id="MobiDB-lite"/>
    </source>
</evidence>